<feature type="domain" description="SPX" evidence="9">
    <location>
        <begin position="1"/>
        <end position="392"/>
    </location>
</feature>
<evidence type="ECO:0000313" key="11">
    <source>
        <dbReference type="Proteomes" id="UP001230268"/>
    </source>
</evidence>
<proteinExistence type="inferred from homology"/>
<organism evidence="10 11">
    <name type="scientific">Babesia gibsoni</name>
    <dbReference type="NCBI Taxonomy" id="33632"/>
    <lineage>
        <taxon>Eukaryota</taxon>
        <taxon>Sar</taxon>
        <taxon>Alveolata</taxon>
        <taxon>Apicomplexa</taxon>
        <taxon>Aconoidasida</taxon>
        <taxon>Piroplasmida</taxon>
        <taxon>Babesiidae</taxon>
        <taxon>Babesia</taxon>
    </lineage>
</organism>
<feature type="transmembrane region" description="Helical" evidence="7">
    <location>
        <begin position="632"/>
        <end position="650"/>
    </location>
</feature>
<feature type="transmembrane region" description="Helical" evidence="7">
    <location>
        <begin position="684"/>
        <end position="703"/>
    </location>
</feature>
<dbReference type="EMBL" id="JAVEPI010000002">
    <property type="protein sequence ID" value="KAK1443831.1"/>
    <property type="molecule type" value="Genomic_DNA"/>
</dbReference>
<gene>
    <name evidence="10" type="ORF">BgAZ_207070</name>
</gene>
<evidence type="ECO:0000256" key="7">
    <source>
        <dbReference type="SAM" id="Phobius"/>
    </source>
</evidence>
<feature type="transmembrane region" description="Helical" evidence="7">
    <location>
        <begin position="562"/>
        <end position="582"/>
    </location>
</feature>
<evidence type="ECO:0000256" key="5">
    <source>
        <dbReference type="ARBA" id="ARBA00023136"/>
    </source>
</evidence>
<keyword evidence="3 7" id="KW-0812">Transmembrane</keyword>
<accession>A0AAD8URY0</accession>
<dbReference type="GO" id="GO:0016036">
    <property type="term" value="P:cellular response to phosphate starvation"/>
    <property type="evidence" value="ECO:0007669"/>
    <property type="project" value="TreeGrafter"/>
</dbReference>
<comment type="caution">
    <text evidence="10">The sequence shown here is derived from an EMBL/GenBank/DDBJ whole genome shotgun (WGS) entry which is preliminary data.</text>
</comment>
<dbReference type="Pfam" id="PF03105">
    <property type="entry name" value="SPX"/>
    <property type="match status" value="1"/>
</dbReference>
<dbReference type="InterPro" id="IPR004342">
    <property type="entry name" value="EXS_C"/>
</dbReference>
<evidence type="ECO:0000256" key="2">
    <source>
        <dbReference type="ARBA" id="ARBA00009665"/>
    </source>
</evidence>
<dbReference type="GO" id="GO:0005794">
    <property type="term" value="C:Golgi apparatus"/>
    <property type="evidence" value="ECO:0007669"/>
    <property type="project" value="TreeGrafter"/>
</dbReference>
<evidence type="ECO:0000256" key="4">
    <source>
        <dbReference type="ARBA" id="ARBA00022989"/>
    </source>
</evidence>
<feature type="transmembrane region" description="Helical" evidence="7">
    <location>
        <begin position="723"/>
        <end position="744"/>
    </location>
</feature>
<keyword evidence="11" id="KW-1185">Reference proteome</keyword>
<dbReference type="Pfam" id="PF03124">
    <property type="entry name" value="EXS"/>
    <property type="match status" value="1"/>
</dbReference>
<dbReference type="PANTHER" id="PTHR10783:SF103">
    <property type="entry name" value="SOLUTE CARRIER FAMILY 53 MEMBER 1"/>
    <property type="match status" value="1"/>
</dbReference>
<feature type="domain" description="EXS" evidence="8">
    <location>
        <begin position="650"/>
        <end position="850"/>
    </location>
</feature>
<sequence>MKFGAKLKTFTVPEWSDKYVRYKELSRLAKRARNIKTGKAAGVEDDEERSILTNAFTVETANESTSNNTALTRFRSRLMPDKSEQSQMRLNRAASDIHVTYDDILVDIIPEDELPSFLAGMRTESSTTTIPQDEATQELSDAITDIIKLVNEQYDHDFHLSFQTLRHKAENLPQLNRLLACLDKAEEKAEKQKYPNKGEIESNGTLRDLSISQLRLSSIEEEVAESREGGVAKSERKDGSSELRNRRYDSSSSTNKSACRVTHGCFKFCSTRRVFHPIKRRFNLTKYTPLLQDEALSTFHKVLREDIRTVITHYVTEMEYIKSLVRFLRADITRRGKLDEAYASLIRKACTAFWDSCDKLKLYLHINVLAVYKVLKKKDKLLETYDVFTLYPTYKNVMLSIDVSAKTVDDVAQIYNSLMDNKIVEFTELKKDMEATLDSMRTKPAHGLFFAYGLCTVLFLNSLFLCSFSFKFEFDVDILISQVATFRLFFIMSLVWLGFGWCQNFLETYGVNYQFQFGLSSNYAASENDYYYLGIFQMFSCLMLFVAFVLDCKLHIIPQHNHYWVYPILLILISVVVCVWPNENMKLKMRKKLLFAVLRVLGAPFGVGKKVTLADSIIADVMTSLTRSFRDLVYMITYFIVGVTSNKMVVPFAVRTWVIPVIMCYPYFIRFSQCLRRYSNEKRWLHIGNMVKYITSIWCVIASTLDWEELLSISTSLRNGILISIYVAATLIQCWWDFVVDWGLDISWNMFKTRKDRCMYQRKAYYTAVVFNMVCRCTWALTTTPFALMRNQELSSAILSVIISVIEIVRRIVWVTFRLESEHLLNSYKYRTALWVPKLYNCKNLIVKEMKMLNEQL</sequence>
<dbReference type="PROSITE" id="PS51382">
    <property type="entry name" value="SPX"/>
    <property type="match status" value="1"/>
</dbReference>
<keyword evidence="10" id="KW-0675">Receptor</keyword>
<feature type="transmembrane region" description="Helical" evidence="7">
    <location>
        <begin position="530"/>
        <end position="550"/>
    </location>
</feature>
<dbReference type="GO" id="GO:0006817">
    <property type="term" value="P:phosphate ion transport"/>
    <property type="evidence" value="ECO:0007669"/>
    <property type="project" value="TreeGrafter"/>
</dbReference>
<evidence type="ECO:0000259" key="8">
    <source>
        <dbReference type="PROSITE" id="PS51380"/>
    </source>
</evidence>
<evidence type="ECO:0000313" key="10">
    <source>
        <dbReference type="EMBL" id="KAK1443831.1"/>
    </source>
</evidence>
<comment type="similarity">
    <text evidence="2">Belongs to the SYG1 (TC 2.A.94) family.</text>
</comment>
<dbReference type="PANTHER" id="PTHR10783">
    <property type="entry name" value="XENOTROPIC AND POLYTROPIC RETROVIRUS RECEPTOR 1-RELATED"/>
    <property type="match status" value="1"/>
</dbReference>
<feature type="transmembrane region" description="Helical" evidence="7">
    <location>
        <begin position="764"/>
        <end position="782"/>
    </location>
</feature>
<evidence type="ECO:0000256" key="1">
    <source>
        <dbReference type="ARBA" id="ARBA00004141"/>
    </source>
</evidence>
<feature type="compositionally biased region" description="Basic and acidic residues" evidence="6">
    <location>
        <begin position="225"/>
        <end position="249"/>
    </location>
</feature>
<dbReference type="GO" id="GO:0005886">
    <property type="term" value="C:plasma membrane"/>
    <property type="evidence" value="ECO:0007669"/>
    <property type="project" value="TreeGrafter"/>
</dbReference>
<evidence type="ECO:0000259" key="9">
    <source>
        <dbReference type="PROSITE" id="PS51382"/>
    </source>
</evidence>
<feature type="transmembrane region" description="Helical" evidence="7">
    <location>
        <begin position="449"/>
        <end position="472"/>
    </location>
</feature>
<feature type="transmembrane region" description="Helical" evidence="7">
    <location>
        <begin position="794"/>
        <end position="813"/>
    </location>
</feature>
<comment type="subcellular location">
    <subcellularLocation>
        <location evidence="1">Membrane</location>
        <topology evidence="1">Multi-pass membrane protein</topology>
    </subcellularLocation>
</comment>
<dbReference type="GO" id="GO:0000822">
    <property type="term" value="F:inositol hexakisphosphate binding"/>
    <property type="evidence" value="ECO:0007669"/>
    <property type="project" value="TreeGrafter"/>
</dbReference>
<keyword evidence="5 7" id="KW-0472">Membrane</keyword>
<evidence type="ECO:0000256" key="3">
    <source>
        <dbReference type="ARBA" id="ARBA00022692"/>
    </source>
</evidence>
<dbReference type="AlphaFoldDB" id="A0AAD8URY0"/>
<name>A0AAD8URY0_BABGI</name>
<feature type="transmembrane region" description="Helical" evidence="7">
    <location>
        <begin position="478"/>
        <end position="499"/>
    </location>
</feature>
<protein>
    <submittedName>
        <fullName evidence="10">Xenotropic and polytropic retrovirus receptor 1-related protein</fullName>
    </submittedName>
</protein>
<reference evidence="10" key="1">
    <citation type="submission" date="2023-08" db="EMBL/GenBank/DDBJ databases">
        <title>Draft sequence of the Babesia gibsoni genome.</title>
        <authorList>
            <person name="Yamagishi J.Y."/>
            <person name="Xuan X.X."/>
        </authorList>
    </citation>
    <scope>NUCLEOTIDE SEQUENCE</scope>
    <source>
        <strain evidence="10">Azabu</strain>
    </source>
</reference>
<keyword evidence="4 7" id="KW-1133">Transmembrane helix</keyword>
<dbReference type="InterPro" id="IPR004331">
    <property type="entry name" value="SPX_dom"/>
</dbReference>
<dbReference type="PROSITE" id="PS51380">
    <property type="entry name" value="EXS"/>
    <property type="match status" value="1"/>
</dbReference>
<dbReference type="Proteomes" id="UP001230268">
    <property type="component" value="Unassembled WGS sequence"/>
</dbReference>
<evidence type="ECO:0000256" key="6">
    <source>
        <dbReference type="SAM" id="MobiDB-lite"/>
    </source>
</evidence>
<feature type="region of interest" description="Disordered" evidence="6">
    <location>
        <begin position="225"/>
        <end position="257"/>
    </location>
</feature>